<dbReference type="EMBL" id="JHEH01000004">
    <property type="protein sequence ID" value="KEP70806.1"/>
    <property type="molecule type" value="Genomic_DNA"/>
</dbReference>
<dbReference type="SUPFAM" id="SSF55729">
    <property type="entry name" value="Acyl-CoA N-acyltransferases (Nat)"/>
    <property type="match status" value="1"/>
</dbReference>
<gene>
    <name evidence="5" type="ORF">DL1_13360</name>
</gene>
<dbReference type="PROSITE" id="PS51186">
    <property type="entry name" value="GNAT"/>
    <property type="match status" value="1"/>
</dbReference>
<dbReference type="Proteomes" id="UP000027725">
    <property type="component" value="Unassembled WGS sequence"/>
</dbReference>
<feature type="domain" description="N-acetyltransferase" evidence="4">
    <location>
        <begin position="6"/>
        <end position="161"/>
    </location>
</feature>
<comment type="caution">
    <text evidence="5">The sequence shown here is derived from an EMBL/GenBank/DDBJ whole genome shotgun (WGS) entry which is preliminary data.</text>
</comment>
<dbReference type="GO" id="GO:0016747">
    <property type="term" value="F:acyltransferase activity, transferring groups other than amino-acyl groups"/>
    <property type="evidence" value="ECO:0007669"/>
    <property type="project" value="InterPro"/>
</dbReference>
<protein>
    <submittedName>
        <fullName evidence="5">GCN5 family acetyltransferase</fullName>
    </submittedName>
</protein>
<sequence length="184" mass="19781">MSQAKGEIRPALLSDVDALAPLFLDFFNEDGIAVDPAAIRANLERMLRDDRACVFVADAGSGIVGMASGSLTFGVEFGCAAEVEDLYVVPSCRGNGLAKALLNRVLSWADSQNASETYLIITEEAERDQGLTRFYEGFGFKASQRLMMYRGRGVTAGQMTSSGTREKPSKRKAPVSVNATPRCG</sequence>
<dbReference type="OrthoDB" id="9797456at2"/>
<proteinExistence type="predicted"/>
<accession>A0A074TGI0</accession>
<keyword evidence="1 5" id="KW-0808">Transferase</keyword>
<dbReference type="InterPro" id="IPR016181">
    <property type="entry name" value="Acyl_CoA_acyltransferase"/>
</dbReference>
<evidence type="ECO:0000259" key="4">
    <source>
        <dbReference type="PROSITE" id="PS51186"/>
    </source>
</evidence>
<reference evidence="5 6" key="1">
    <citation type="submission" date="2014-03" db="EMBL/GenBank/DDBJ databases">
        <title>The draft genome sequence of Thioclava dalianensis DLFJ1-1.</title>
        <authorList>
            <person name="Lai Q."/>
            <person name="Shao Z."/>
        </authorList>
    </citation>
    <scope>NUCLEOTIDE SEQUENCE [LARGE SCALE GENOMIC DNA]</scope>
    <source>
        <strain evidence="5 6">DLFJ1-1</strain>
    </source>
</reference>
<dbReference type="RefSeq" id="WP_038063184.1">
    <property type="nucleotide sequence ID" value="NZ_FOVB01000002.1"/>
</dbReference>
<keyword evidence="6" id="KW-1185">Reference proteome</keyword>
<keyword evidence="2" id="KW-0012">Acyltransferase</keyword>
<name>A0A074TGI0_9RHOB</name>
<evidence type="ECO:0000256" key="1">
    <source>
        <dbReference type="ARBA" id="ARBA00022679"/>
    </source>
</evidence>
<dbReference type="InterPro" id="IPR050832">
    <property type="entry name" value="Bact_Acetyltransf"/>
</dbReference>
<organism evidence="5 6">
    <name type="scientific">Thioclava dalianensis</name>
    <dbReference type="NCBI Taxonomy" id="1185766"/>
    <lineage>
        <taxon>Bacteria</taxon>
        <taxon>Pseudomonadati</taxon>
        <taxon>Pseudomonadota</taxon>
        <taxon>Alphaproteobacteria</taxon>
        <taxon>Rhodobacterales</taxon>
        <taxon>Paracoccaceae</taxon>
        <taxon>Thioclava</taxon>
    </lineage>
</organism>
<dbReference type="PANTHER" id="PTHR43877:SF2">
    <property type="entry name" value="AMINOALKYLPHOSPHONATE N-ACETYLTRANSFERASE-RELATED"/>
    <property type="match status" value="1"/>
</dbReference>
<evidence type="ECO:0000313" key="5">
    <source>
        <dbReference type="EMBL" id="KEP70806.1"/>
    </source>
</evidence>
<dbReference type="PANTHER" id="PTHR43877">
    <property type="entry name" value="AMINOALKYLPHOSPHONATE N-ACETYLTRANSFERASE-RELATED-RELATED"/>
    <property type="match status" value="1"/>
</dbReference>
<dbReference type="eggNOG" id="COG0456">
    <property type="taxonomic scope" value="Bacteria"/>
</dbReference>
<dbReference type="AlphaFoldDB" id="A0A074TGI0"/>
<evidence type="ECO:0000256" key="3">
    <source>
        <dbReference type="SAM" id="MobiDB-lite"/>
    </source>
</evidence>
<dbReference type="Pfam" id="PF00583">
    <property type="entry name" value="Acetyltransf_1"/>
    <property type="match status" value="1"/>
</dbReference>
<feature type="region of interest" description="Disordered" evidence="3">
    <location>
        <begin position="156"/>
        <end position="184"/>
    </location>
</feature>
<dbReference type="STRING" id="1185766.SAMN05216224_102466"/>
<dbReference type="CDD" id="cd04301">
    <property type="entry name" value="NAT_SF"/>
    <property type="match status" value="1"/>
</dbReference>
<dbReference type="InterPro" id="IPR000182">
    <property type="entry name" value="GNAT_dom"/>
</dbReference>
<evidence type="ECO:0000313" key="6">
    <source>
        <dbReference type="Proteomes" id="UP000027725"/>
    </source>
</evidence>
<dbReference type="Gene3D" id="3.40.630.30">
    <property type="match status" value="1"/>
</dbReference>
<evidence type="ECO:0000256" key="2">
    <source>
        <dbReference type="ARBA" id="ARBA00023315"/>
    </source>
</evidence>